<dbReference type="InterPro" id="IPR001845">
    <property type="entry name" value="HTH_ArsR_DNA-bd_dom"/>
</dbReference>
<dbReference type="PANTHER" id="PTHR33154">
    <property type="entry name" value="TRANSCRIPTIONAL REGULATOR, ARSR FAMILY"/>
    <property type="match status" value="1"/>
</dbReference>
<keyword evidence="2 5" id="KW-0238">DNA-binding</keyword>
<proteinExistence type="predicted"/>
<reference evidence="5 6" key="1">
    <citation type="submission" date="2016-10" db="EMBL/GenBank/DDBJ databases">
        <authorList>
            <person name="de Groot N.N."/>
        </authorList>
    </citation>
    <scope>NUCLEOTIDE SEQUENCE [LARGE SCALE GENOMIC DNA]</scope>
    <source>
        <strain evidence="5 6">CGMCC 4.3510</strain>
    </source>
</reference>
<gene>
    <name evidence="5" type="ORF">SAMN05216251_119125</name>
</gene>
<keyword evidence="3" id="KW-0804">Transcription</keyword>
<dbReference type="InterPro" id="IPR036390">
    <property type="entry name" value="WH_DNA-bd_sf"/>
</dbReference>
<dbReference type="AlphaFoldDB" id="A0A1I2JQL8"/>
<name>A0A1I2JQL8_9ACTN</name>
<evidence type="ECO:0000313" key="5">
    <source>
        <dbReference type="EMBL" id="SFF57265.1"/>
    </source>
</evidence>
<feature type="domain" description="HTH arsR-type" evidence="4">
    <location>
        <begin position="21"/>
        <end position="115"/>
    </location>
</feature>
<dbReference type="SUPFAM" id="SSF46785">
    <property type="entry name" value="Winged helix' DNA-binding domain"/>
    <property type="match status" value="1"/>
</dbReference>
<dbReference type="STRING" id="380248.SAMN05216251_119125"/>
<dbReference type="InterPro" id="IPR051081">
    <property type="entry name" value="HTH_MetalResp_TranReg"/>
</dbReference>
<keyword evidence="1" id="KW-0805">Transcription regulation</keyword>
<dbReference type="InterPro" id="IPR036388">
    <property type="entry name" value="WH-like_DNA-bd_sf"/>
</dbReference>
<dbReference type="PRINTS" id="PR00778">
    <property type="entry name" value="HTHARSR"/>
</dbReference>
<dbReference type="PANTHER" id="PTHR33154:SF12">
    <property type="entry name" value="TRANSCRIPTIONAL REGULATORY PROTEIN"/>
    <property type="match status" value="1"/>
</dbReference>
<evidence type="ECO:0000313" key="6">
    <source>
        <dbReference type="Proteomes" id="UP000199323"/>
    </source>
</evidence>
<accession>A0A1I2JQL8</accession>
<dbReference type="GO" id="GO:0003677">
    <property type="term" value="F:DNA binding"/>
    <property type="evidence" value="ECO:0007669"/>
    <property type="project" value="UniProtKB-KW"/>
</dbReference>
<evidence type="ECO:0000256" key="1">
    <source>
        <dbReference type="ARBA" id="ARBA00023015"/>
    </source>
</evidence>
<evidence type="ECO:0000256" key="3">
    <source>
        <dbReference type="ARBA" id="ARBA00023163"/>
    </source>
</evidence>
<organism evidence="5 6">
    <name type="scientific">Actinacidiphila alni</name>
    <dbReference type="NCBI Taxonomy" id="380248"/>
    <lineage>
        <taxon>Bacteria</taxon>
        <taxon>Bacillati</taxon>
        <taxon>Actinomycetota</taxon>
        <taxon>Actinomycetes</taxon>
        <taxon>Kitasatosporales</taxon>
        <taxon>Streptomycetaceae</taxon>
        <taxon>Actinacidiphila</taxon>
    </lineage>
</organism>
<dbReference type="GO" id="GO:0003700">
    <property type="term" value="F:DNA-binding transcription factor activity"/>
    <property type="evidence" value="ECO:0007669"/>
    <property type="project" value="InterPro"/>
</dbReference>
<sequence length="124" mass="13392">MAFMTLPTPASVPSAARDLPHPATAEIRLEEVLHALSDPMRLIVVRNLAAAATEVACSEVPLPVSKSTTTHHFRVLREAGVISQIYRGTSKMNALRRADLEALFPGLLDRVLDAAERQAVRLGG</sequence>
<dbReference type="SMART" id="SM00418">
    <property type="entry name" value="HTH_ARSR"/>
    <property type="match status" value="1"/>
</dbReference>
<evidence type="ECO:0000256" key="2">
    <source>
        <dbReference type="ARBA" id="ARBA00023125"/>
    </source>
</evidence>
<protein>
    <submittedName>
        <fullName evidence="5">DNA-binding transcriptional regulator, ArsR family</fullName>
    </submittedName>
</protein>
<dbReference type="Proteomes" id="UP000199323">
    <property type="component" value="Unassembled WGS sequence"/>
</dbReference>
<dbReference type="PROSITE" id="PS50987">
    <property type="entry name" value="HTH_ARSR_2"/>
    <property type="match status" value="1"/>
</dbReference>
<evidence type="ECO:0000259" key="4">
    <source>
        <dbReference type="PROSITE" id="PS50987"/>
    </source>
</evidence>
<dbReference type="EMBL" id="FONG01000019">
    <property type="protein sequence ID" value="SFF57265.1"/>
    <property type="molecule type" value="Genomic_DNA"/>
</dbReference>
<dbReference type="Gene3D" id="1.10.10.10">
    <property type="entry name" value="Winged helix-like DNA-binding domain superfamily/Winged helix DNA-binding domain"/>
    <property type="match status" value="1"/>
</dbReference>
<keyword evidence="6" id="KW-1185">Reference proteome</keyword>